<keyword evidence="11" id="KW-1185">Reference proteome</keyword>
<dbReference type="EMBL" id="BSFQ01000007">
    <property type="protein sequence ID" value="GLL11093.1"/>
    <property type="molecule type" value="Genomic_DNA"/>
</dbReference>
<dbReference type="RefSeq" id="WP_037038916.1">
    <property type="nucleotide sequence ID" value="NZ_BAAAUZ010000030.1"/>
</dbReference>
<evidence type="ECO:0000256" key="7">
    <source>
        <dbReference type="ARBA" id="ARBA00039386"/>
    </source>
</evidence>
<dbReference type="InterPro" id="IPR041854">
    <property type="entry name" value="BFD-like_2Fe2S-bd_dom_sf"/>
</dbReference>
<evidence type="ECO:0000313" key="11">
    <source>
        <dbReference type="Proteomes" id="UP001143463"/>
    </source>
</evidence>
<dbReference type="InterPro" id="IPR007419">
    <property type="entry name" value="BFD-like_2Fe2S-bd_dom"/>
</dbReference>
<evidence type="ECO:0000256" key="3">
    <source>
        <dbReference type="ARBA" id="ARBA00022723"/>
    </source>
</evidence>
<evidence type="ECO:0000256" key="4">
    <source>
        <dbReference type="ARBA" id="ARBA00022982"/>
    </source>
</evidence>
<keyword evidence="1" id="KW-0813">Transport</keyword>
<dbReference type="Gene3D" id="1.10.10.1100">
    <property type="entry name" value="BFD-like [2Fe-2S]-binding domain"/>
    <property type="match status" value="1"/>
</dbReference>
<evidence type="ECO:0000256" key="2">
    <source>
        <dbReference type="ARBA" id="ARBA00022714"/>
    </source>
</evidence>
<keyword evidence="5" id="KW-0408">Iron</keyword>
<sequence>MYACICFAVTDVELRDCIGGGARTVEEVGDACGAGTGCGTCLDTVDVLLAAELAPSVISDLPLTA</sequence>
<keyword evidence="2" id="KW-0001">2Fe-2S</keyword>
<accession>A0A9W6L0P1</accession>
<gene>
    <name evidence="10" type="ORF">GCM10017577_22340</name>
</gene>
<dbReference type="PANTHER" id="PTHR37424:SF1">
    <property type="entry name" value="BACTERIOFERRITIN-ASSOCIATED FERREDOXIN"/>
    <property type="match status" value="1"/>
</dbReference>
<keyword evidence="4" id="KW-0249">Electron transport</keyword>
<dbReference type="GO" id="GO:0046872">
    <property type="term" value="F:metal ion binding"/>
    <property type="evidence" value="ECO:0007669"/>
    <property type="project" value="UniProtKB-KW"/>
</dbReference>
<keyword evidence="3" id="KW-0479">Metal-binding</keyword>
<evidence type="ECO:0000256" key="5">
    <source>
        <dbReference type="ARBA" id="ARBA00023004"/>
    </source>
</evidence>
<evidence type="ECO:0000256" key="8">
    <source>
        <dbReference type="ARBA" id="ARBA00046332"/>
    </source>
</evidence>
<dbReference type="PANTHER" id="PTHR37424">
    <property type="entry name" value="BACTERIOFERRITIN-ASSOCIATED FERREDOXIN"/>
    <property type="match status" value="1"/>
</dbReference>
<evidence type="ECO:0000313" key="10">
    <source>
        <dbReference type="EMBL" id="GLL11093.1"/>
    </source>
</evidence>
<evidence type="ECO:0000256" key="1">
    <source>
        <dbReference type="ARBA" id="ARBA00022448"/>
    </source>
</evidence>
<organism evidence="10 11">
    <name type="scientific">Pseudonocardia halophobica</name>
    <dbReference type="NCBI Taxonomy" id="29401"/>
    <lineage>
        <taxon>Bacteria</taxon>
        <taxon>Bacillati</taxon>
        <taxon>Actinomycetota</taxon>
        <taxon>Actinomycetes</taxon>
        <taxon>Pseudonocardiales</taxon>
        <taxon>Pseudonocardiaceae</taxon>
        <taxon>Pseudonocardia</taxon>
    </lineage>
</organism>
<reference evidence="10" key="1">
    <citation type="journal article" date="2014" name="Int. J. Syst. Evol. Microbiol.">
        <title>Complete genome sequence of Corynebacterium casei LMG S-19264T (=DSM 44701T), isolated from a smear-ripened cheese.</title>
        <authorList>
            <consortium name="US DOE Joint Genome Institute (JGI-PGF)"/>
            <person name="Walter F."/>
            <person name="Albersmeier A."/>
            <person name="Kalinowski J."/>
            <person name="Ruckert C."/>
        </authorList>
    </citation>
    <scope>NUCLEOTIDE SEQUENCE</scope>
    <source>
        <strain evidence="10">VKM Ac-1069</strain>
    </source>
</reference>
<evidence type="ECO:0000256" key="6">
    <source>
        <dbReference type="ARBA" id="ARBA00023014"/>
    </source>
</evidence>
<dbReference type="InterPro" id="IPR052371">
    <property type="entry name" value="BFD-associated_ferredoxin"/>
</dbReference>
<feature type="domain" description="BFD-like [2Fe-2S]-binding" evidence="9">
    <location>
        <begin position="4"/>
        <end position="50"/>
    </location>
</feature>
<protein>
    <recommendedName>
        <fullName evidence="7">Bacterioferritin-associated ferredoxin</fullName>
    </recommendedName>
</protein>
<evidence type="ECO:0000259" key="9">
    <source>
        <dbReference type="Pfam" id="PF04324"/>
    </source>
</evidence>
<comment type="similarity">
    <text evidence="8">Belongs to the Bfd family.</text>
</comment>
<dbReference type="GO" id="GO:0051537">
    <property type="term" value="F:2 iron, 2 sulfur cluster binding"/>
    <property type="evidence" value="ECO:0007669"/>
    <property type="project" value="UniProtKB-KW"/>
</dbReference>
<proteinExistence type="inferred from homology"/>
<dbReference type="Pfam" id="PF04324">
    <property type="entry name" value="Fer2_BFD"/>
    <property type="match status" value="1"/>
</dbReference>
<reference evidence="10" key="2">
    <citation type="submission" date="2023-01" db="EMBL/GenBank/DDBJ databases">
        <authorList>
            <person name="Sun Q."/>
            <person name="Evtushenko L."/>
        </authorList>
    </citation>
    <scope>NUCLEOTIDE SEQUENCE</scope>
    <source>
        <strain evidence="10">VKM Ac-1069</strain>
    </source>
</reference>
<name>A0A9W6L0P1_9PSEU</name>
<keyword evidence="6" id="KW-0411">Iron-sulfur</keyword>
<dbReference type="Proteomes" id="UP001143463">
    <property type="component" value="Unassembled WGS sequence"/>
</dbReference>
<dbReference type="AlphaFoldDB" id="A0A9W6L0P1"/>
<comment type="caution">
    <text evidence="10">The sequence shown here is derived from an EMBL/GenBank/DDBJ whole genome shotgun (WGS) entry which is preliminary data.</text>
</comment>